<dbReference type="Proteomes" id="UP000636888">
    <property type="component" value="Unassembled WGS sequence"/>
</dbReference>
<dbReference type="InterPro" id="IPR024654">
    <property type="entry name" value="Calcineurin-like_PHP_lpxH"/>
</dbReference>
<dbReference type="NCBIfam" id="TIGR00040">
    <property type="entry name" value="yfcE"/>
    <property type="match status" value="1"/>
</dbReference>
<comment type="caution">
    <text evidence="4">The sequence shown here is derived from an EMBL/GenBank/DDBJ whole genome shotgun (WGS) entry which is preliminary data.</text>
</comment>
<evidence type="ECO:0000259" key="3">
    <source>
        <dbReference type="Pfam" id="PF12850"/>
    </source>
</evidence>
<feature type="domain" description="Calcineurin-like phosphoesterase" evidence="3">
    <location>
        <begin position="1"/>
        <end position="142"/>
    </location>
</feature>
<dbReference type="Gene3D" id="3.60.21.10">
    <property type="match status" value="1"/>
</dbReference>
<dbReference type="SUPFAM" id="SSF56300">
    <property type="entry name" value="Metallo-dependent phosphatases"/>
    <property type="match status" value="1"/>
</dbReference>
<dbReference type="GO" id="GO:0016787">
    <property type="term" value="F:hydrolase activity"/>
    <property type="evidence" value="ECO:0007669"/>
    <property type="project" value="UniProtKB-UniRule"/>
</dbReference>
<sequence>MRILVLSDSHGNYGRALKAHELAGAVDHVVHLGDGEEDARLLEDVLEIPVLRVAGNCDLGSRLPQERLVRFGNTPVLITHGNRYHVKGGLAHLARRGREAGAAVVLYGHTHLAQVDQDDEILLINPGALQGNRGSYAIVTIEAGRIEAELFSFD</sequence>
<evidence type="ECO:0000313" key="5">
    <source>
        <dbReference type="Proteomes" id="UP000636888"/>
    </source>
</evidence>
<accession>A0A8J7M2U9</accession>
<reference evidence="4" key="1">
    <citation type="submission" date="2020-12" db="EMBL/GenBank/DDBJ databases">
        <title>Geomonas sp. Red875, isolated from river sediment.</title>
        <authorList>
            <person name="Xu Z."/>
            <person name="Zhang Z."/>
            <person name="Masuda Y."/>
            <person name="Itoh H."/>
            <person name="Senoo K."/>
        </authorList>
    </citation>
    <scope>NUCLEOTIDE SEQUENCE</scope>
    <source>
        <strain evidence="4">Red875</strain>
    </source>
</reference>
<evidence type="ECO:0000256" key="1">
    <source>
        <dbReference type="ARBA" id="ARBA00008950"/>
    </source>
</evidence>
<dbReference type="PANTHER" id="PTHR11124">
    <property type="entry name" value="VACUOLAR SORTING PROTEIN VPS29"/>
    <property type="match status" value="1"/>
</dbReference>
<evidence type="ECO:0000256" key="2">
    <source>
        <dbReference type="RuleBase" id="RU362039"/>
    </source>
</evidence>
<dbReference type="EC" id="3.1.4.-" evidence="2"/>
<comment type="cofactor">
    <cofactor evidence="2">
        <name>a divalent metal cation</name>
        <dbReference type="ChEBI" id="CHEBI:60240"/>
    </cofactor>
</comment>
<proteinExistence type="inferred from homology"/>
<organism evidence="4 5">
    <name type="scientific">Geomesophilobacter sediminis</name>
    <dbReference type="NCBI Taxonomy" id="2798584"/>
    <lineage>
        <taxon>Bacteria</taxon>
        <taxon>Pseudomonadati</taxon>
        <taxon>Thermodesulfobacteriota</taxon>
        <taxon>Desulfuromonadia</taxon>
        <taxon>Geobacterales</taxon>
        <taxon>Geobacteraceae</taxon>
        <taxon>Geomesophilobacter</taxon>
    </lineage>
</organism>
<dbReference type="RefSeq" id="WP_199386758.1">
    <property type="nucleotide sequence ID" value="NZ_JAEMHM010000026.1"/>
</dbReference>
<dbReference type="InterPro" id="IPR029052">
    <property type="entry name" value="Metallo-depent_PP-like"/>
</dbReference>
<comment type="similarity">
    <text evidence="1 2">Belongs to the metallophosphoesterase superfamily. YfcE family.</text>
</comment>
<dbReference type="EMBL" id="JAEMHM010000026">
    <property type="protein sequence ID" value="MBJ6727618.1"/>
    <property type="molecule type" value="Genomic_DNA"/>
</dbReference>
<keyword evidence="2" id="KW-0479">Metal-binding</keyword>
<gene>
    <name evidence="4" type="ORF">JFN93_23125</name>
</gene>
<dbReference type="InterPro" id="IPR000979">
    <property type="entry name" value="Phosphodiesterase_MJ0936/Vps29"/>
</dbReference>
<keyword evidence="5" id="KW-1185">Reference proteome</keyword>
<dbReference type="AlphaFoldDB" id="A0A8J7M2U9"/>
<protein>
    <recommendedName>
        <fullName evidence="2">Phosphoesterase</fullName>
        <ecNumber evidence="2">3.1.4.-</ecNumber>
    </recommendedName>
</protein>
<name>A0A8J7M2U9_9BACT</name>
<evidence type="ECO:0000313" key="4">
    <source>
        <dbReference type="EMBL" id="MBJ6727618.1"/>
    </source>
</evidence>
<dbReference type="GO" id="GO:0046872">
    <property type="term" value="F:metal ion binding"/>
    <property type="evidence" value="ECO:0007669"/>
    <property type="project" value="UniProtKB-KW"/>
</dbReference>
<dbReference type="Pfam" id="PF12850">
    <property type="entry name" value="Metallophos_2"/>
    <property type="match status" value="1"/>
</dbReference>